<sequence length="185" mass="20728">TQVMICIFTTHTHTLFLRSRLNLKTRLSSTESELVDIKARTDKLESNEETSKVAFYAGLTNAGHIGPFNTHIVLTFSKVFTNVGKAYNPSTGFFTAPVKGVYYFQFTLASYLSNYYGAVDVIKNNQSIMYNWELNRFGGPQSFTNSVILELMEGDEVHLSLPAGNTVFDSENNYTTFSGALLFQL</sequence>
<evidence type="ECO:0000256" key="1">
    <source>
        <dbReference type="ARBA" id="ARBA00004613"/>
    </source>
</evidence>
<dbReference type="InterPro" id="IPR008983">
    <property type="entry name" value="Tumour_necrosis_fac-like_dom"/>
</dbReference>
<protein>
    <recommendedName>
        <fullName evidence="4">C1q domain-containing protein</fullName>
    </recommendedName>
</protein>
<evidence type="ECO:0000256" key="3">
    <source>
        <dbReference type="ARBA" id="ARBA00022729"/>
    </source>
</evidence>
<dbReference type="AlphaFoldDB" id="A0A3Q3WPI2"/>
<dbReference type="Gene3D" id="2.60.120.40">
    <property type="match status" value="1"/>
</dbReference>
<dbReference type="Proteomes" id="UP000261620">
    <property type="component" value="Unplaced"/>
</dbReference>
<dbReference type="OMA" id="IMWAGQK"/>
<dbReference type="InterPro" id="IPR001073">
    <property type="entry name" value="C1q_dom"/>
</dbReference>
<accession>A0A3Q3WPI2</accession>
<dbReference type="InterPro" id="IPR050822">
    <property type="entry name" value="Cerebellin_Synaptic_Org"/>
</dbReference>
<dbReference type="GO" id="GO:0005576">
    <property type="term" value="C:extracellular region"/>
    <property type="evidence" value="ECO:0007669"/>
    <property type="project" value="UniProtKB-SubCell"/>
</dbReference>
<dbReference type="PANTHER" id="PTHR22923:SF102">
    <property type="entry name" value="CEREBELLIN 13-RELATED"/>
    <property type="match status" value="1"/>
</dbReference>
<name>A0A3Q3WPI2_MOLML</name>
<organism evidence="5 6">
    <name type="scientific">Mola mola</name>
    <name type="common">Ocean sunfish</name>
    <name type="synonym">Tetraodon mola</name>
    <dbReference type="NCBI Taxonomy" id="94237"/>
    <lineage>
        <taxon>Eukaryota</taxon>
        <taxon>Metazoa</taxon>
        <taxon>Chordata</taxon>
        <taxon>Craniata</taxon>
        <taxon>Vertebrata</taxon>
        <taxon>Euteleostomi</taxon>
        <taxon>Actinopterygii</taxon>
        <taxon>Neopterygii</taxon>
        <taxon>Teleostei</taxon>
        <taxon>Neoteleostei</taxon>
        <taxon>Acanthomorphata</taxon>
        <taxon>Eupercaria</taxon>
        <taxon>Tetraodontiformes</taxon>
        <taxon>Molidae</taxon>
        <taxon>Mola</taxon>
    </lineage>
</organism>
<evidence type="ECO:0000313" key="6">
    <source>
        <dbReference type="Proteomes" id="UP000261620"/>
    </source>
</evidence>
<keyword evidence="6" id="KW-1185">Reference proteome</keyword>
<proteinExistence type="predicted"/>
<keyword evidence="2" id="KW-0964">Secreted</keyword>
<dbReference type="PANTHER" id="PTHR22923">
    <property type="entry name" value="CEREBELLIN-RELATED"/>
    <property type="match status" value="1"/>
</dbReference>
<dbReference type="Ensembl" id="ENSMMOT00000014557.1">
    <property type="protein sequence ID" value="ENSMMOP00000014322.1"/>
    <property type="gene ID" value="ENSMMOG00000010969.1"/>
</dbReference>
<evidence type="ECO:0000256" key="2">
    <source>
        <dbReference type="ARBA" id="ARBA00022525"/>
    </source>
</evidence>
<keyword evidence="3" id="KW-0732">Signal</keyword>
<dbReference type="SUPFAM" id="SSF49842">
    <property type="entry name" value="TNF-like"/>
    <property type="match status" value="1"/>
</dbReference>
<dbReference type="PRINTS" id="PR00007">
    <property type="entry name" value="COMPLEMNTC1Q"/>
</dbReference>
<dbReference type="Pfam" id="PF00386">
    <property type="entry name" value="C1q"/>
    <property type="match status" value="1"/>
</dbReference>
<comment type="subcellular location">
    <subcellularLocation>
        <location evidence="1">Secreted</location>
    </subcellularLocation>
</comment>
<reference evidence="5" key="1">
    <citation type="submission" date="2025-08" db="UniProtKB">
        <authorList>
            <consortium name="Ensembl"/>
        </authorList>
    </citation>
    <scope>IDENTIFICATION</scope>
</reference>
<dbReference type="SMART" id="SM00110">
    <property type="entry name" value="C1Q"/>
    <property type="match status" value="1"/>
</dbReference>
<dbReference type="PROSITE" id="PS50871">
    <property type="entry name" value="C1Q"/>
    <property type="match status" value="1"/>
</dbReference>
<evidence type="ECO:0000259" key="4">
    <source>
        <dbReference type="PROSITE" id="PS50871"/>
    </source>
</evidence>
<evidence type="ECO:0000313" key="5">
    <source>
        <dbReference type="Ensembl" id="ENSMMOP00000014322.1"/>
    </source>
</evidence>
<feature type="domain" description="C1q" evidence="4">
    <location>
        <begin position="48"/>
        <end position="185"/>
    </location>
</feature>
<reference evidence="5" key="2">
    <citation type="submission" date="2025-09" db="UniProtKB">
        <authorList>
            <consortium name="Ensembl"/>
        </authorList>
    </citation>
    <scope>IDENTIFICATION</scope>
</reference>